<comment type="subcellular location">
    <subcellularLocation>
        <location evidence="1 8">Nucleus</location>
    </subcellularLocation>
</comment>
<evidence type="ECO:0000256" key="6">
    <source>
        <dbReference type="ARBA" id="ARBA00023306"/>
    </source>
</evidence>
<comment type="similarity">
    <text evidence="2 8">Belongs to the SLD2 family.</text>
</comment>
<feature type="compositionally biased region" description="Acidic residues" evidence="9">
    <location>
        <begin position="404"/>
        <end position="413"/>
    </location>
</feature>
<keyword evidence="11" id="KW-1185">Reference proteome</keyword>
<evidence type="ECO:0000256" key="9">
    <source>
        <dbReference type="SAM" id="MobiDB-lite"/>
    </source>
</evidence>
<feature type="compositionally biased region" description="Basic residues" evidence="9">
    <location>
        <begin position="372"/>
        <end position="388"/>
    </location>
</feature>
<dbReference type="STRING" id="573508.A0A1E3B7M0"/>
<evidence type="ECO:0000256" key="1">
    <source>
        <dbReference type="ARBA" id="ARBA00004123"/>
    </source>
</evidence>
<feature type="region of interest" description="Disordered" evidence="9">
    <location>
        <begin position="334"/>
        <end position="547"/>
    </location>
</feature>
<dbReference type="GO" id="GO:0006270">
    <property type="term" value="P:DNA replication initiation"/>
    <property type="evidence" value="ECO:0007669"/>
    <property type="project" value="UniProtKB-UniRule"/>
</dbReference>
<dbReference type="Pfam" id="PF11719">
    <property type="entry name" value="Drc1-Sld2"/>
    <property type="match status" value="1"/>
</dbReference>
<organism evidence="10 11">
    <name type="scientific">Aspergillus cristatus</name>
    <name type="common">Chinese Fuzhuan brick tea-fermentation fungus</name>
    <name type="synonym">Eurotium cristatum</name>
    <dbReference type="NCBI Taxonomy" id="573508"/>
    <lineage>
        <taxon>Eukaryota</taxon>
        <taxon>Fungi</taxon>
        <taxon>Dikarya</taxon>
        <taxon>Ascomycota</taxon>
        <taxon>Pezizomycotina</taxon>
        <taxon>Eurotiomycetes</taxon>
        <taxon>Eurotiomycetidae</taxon>
        <taxon>Eurotiales</taxon>
        <taxon>Aspergillaceae</taxon>
        <taxon>Aspergillus</taxon>
        <taxon>Aspergillus subgen. Aspergillus</taxon>
    </lineage>
</organism>
<dbReference type="PANTHER" id="PTHR28124:SF1">
    <property type="entry name" value="DNA REPLICATION REGULATOR SLD2"/>
    <property type="match status" value="1"/>
</dbReference>
<feature type="compositionally biased region" description="Basic and acidic residues" evidence="9">
    <location>
        <begin position="458"/>
        <end position="473"/>
    </location>
</feature>
<feature type="compositionally biased region" description="Basic and acidic residues" evidence="9">
    <location>
        <begin position="496"/>
        <end position="512"/>
    </location>
</feature>
<feature type="region of interest" description="Disordered" evidence="9">
    <location>
        <begin position="55"/>
        <end position="231"/>
    </location>
</feature>
<dbReference type="PANTHER" id="PTHR28124">
    <property type="entry name" value="DNA REPLICATION REGULATOR SLD2"/>
    <property type="match status" value="1"/>
</dbReference>
<evidence type="ECO:0000313" key="10">
    <source>
        <dbReference type="EMBL" id="ODM16970.1"/>
    </source>
</evidence>
<dbReference type="GO" id="GO:1902977">
    <property type="term" value="P:mitotic DNA replication preinitiation complex assembly"/>
    <property type="evidence" value="ECO:0007669"/>
    <property type="project" value="TreeGrafter"/>
</dbReference>
<dbReference type="GO" id="GO:0003697">
    <property type="term" value="F:single-stranded DNA binding"/>
    <property type="evidence" value="ECO:0007669"/>
    <property type="project" value="TreeGrafter"/>
</dbReference>
<gene>
    <name evidence="10" type="ORF">SI65_07368</name>
</gene>
<evidence type="ECO:0000256" key="8">
    <source>
        <dbReference type="RuleBase" id="RU367067"/>
    </source>
</evidence>
<feature type="compositionally biased region" description="Polar residues" evidence="9">
    <location>
        <begin position="167"/>
        <end position="191"/>
    </location>
</feature>
<dbReference type="InterPro" id="IPR021110">
    <property type="entry name" value="DNA_rep_checkpnt_protein"/>
</dbReference>
<dbReference type="EMBL" id="JXNT01000009">
    <property type="protein sequence ID" value="ODM16970.1"/>
    <property type="molecule type" value="Genomic_DNA"/>
</dbReference>
<feature type="region of interest" description="Disordered" evidence="9">
    <location>
        <begin position="275"/>
        <end position="313"/>
    </location>
</feature>
<proteinExistence type="inferred from homology"/>
<dbReference type="OrthoDB" id="8775810at2759"/>
<evidence type="ECO:0000256" key="3">
    <source>
        <dbReference type="ARBA" id="ARBA00018363"/>
    </source>
</evidence>
<dbReference type="Proteomes" id="UP000094569">
    <property type="component" value="Unassembled WGS sequence"/>
</dbReference>
<dbReference type="GO" id="GO:0003688">
    <property type="term" value="F:DNA replication origin binding"/>
    <property type="evidence" value="ECO:0007669"/>
    <property type="project" value="TreeGrafter"/>
</dbReference>
<evidence type="ECO:0000256" key="7">
    <source>
        <dbReference type="ARBA" id="ARBA00025253"/>
    </source>
</evidence>
<feature type="compositionally biased region" description="Basic and acidic residues" evidence="9">
    <location>
        <begin position="58"/>
        <end position="76"/>
    </location>
</feature>
<feature type="compositionally biased region" description="Polar residues" evidence="9">
    <location>
        <begin position="133"/>
        <end position="142"/>
    </location>
</feature>
<reference evidence="10 11" key="1">
    <citation type="journal article" date="2016" name="BMC Genomics">
        <title>Comparative genomic and transcriptomic analyses of the Fuzhuan brick tea-fermentation fungus Aspergillus cristatus.</title>
        <authorList>
            <person name="Ge Y."/>
            <person name="Wang Y."/>
            <person name="Liu Y."/>
            <person name="Tan Y."/>
            <person name="Ren X."/>
            <person name="Zhang X."/>
            <person name="Hyde K.D."/>
            <person name="Liu Y."/>
            <person name="Liu Z."/>
        </authorList>
    </citation>
    <scope>NUCLEOTIDE SEQUENCE [LARGE SCALE GENOMIC DNA]</scope>
    <source>
        <strain evidence="10 11">GZAAS20.1005</strain>
    </source>
</reference>
<feature type="compositionally biased region" description="Basic residues" evidence="9">
    <location>
        <begin position="529"/>
        <end position="547"/>
    </location>
</feature>
<keyword evidence="6 8" id="KW-0131">Cell cycle</keyword>
<accession>A0A1E3B7M0</accession>
<dbReference type="Gene3D" id="1.10.10.1460">
    <property type="match status" value="1"/>
</dbReference>
<keyword evidence="5 8" id="KW-0539">Nucleus</keyword>
<dbReference type="InterPro" id="IPR040203">
    <property type="entry name" value="Sld2"/>
</dbReference>
<name>A0A1E3B7M0_ASPCR</name>
<dbReference type="GO" id="GO:0000727">
    <property type="term" value="P:double-strand break repair via break-induced replication"/>
    <property type="evidence" value="ECO:0007669"/>
    <property type="project" value="TreeGrafter"/>
</dbReference>
<keyword evidence="4 8" id="KW-0235">DNA replication</keyword>
<protein>
    <recommendedName>
        <fullName evidence="3 8">DNA replication regulator SLD2</fullName>
    </recommendedName>
</protein>
<feature type="compositionally biased region" description="Acidic residues" evidence="9">
    <location>
        <begin position="199"/>
        <end position="216"/>
    </location>
</feature>
<dbReference type="VEuPathDB" id="FungiDB:SI65_07368"/>
<dbReference type="GO" id="GO:0031261">
    <property type="term" value="C:DNA replication preinitiation complex"/>
    <property type="evidence" value="ECO:0007669"/>
    <property type="project" value="TreeGrafter"/>
</dbReference>
<evidence type="ECO:0000313" key="11">
    <source>
        <dbReference type="Proteomes" id="UP000094569"/>
    </source>
</evidence>
<evidence type="ECO:0000256" key="5">
    <source>
        <dbReference type="ARBA" id="ARBA00023242"/>
    </source>
</evidence>
<dbReference type="FunFam" id="1.10.10.1460:FF:000001">
    <property type="entry name" value="DNA replication regulator Sld2"/>
    <property type="match status" value="1"/>
</dbReference>
<evidence type="ECO:0000256" key="2">
    <source>
        <dbReference type="ARBA" id="ARBA00007276"/>
    </source>
</evidence>
<feature type="compositionally biased region" description="Acidic residues" evidence="9">
    <location>
        <begin position="446"/>
        <end position="457"/>
    </location>
</feature>
<comment type="caution">
    <text evidence="10">The sequence shown here is derived from an EMBL/GenBank/DDBJ whole genome shotgun (WGS) entry which is preliminary data.</text>
</comment>
<dbReference type="AlphaFoldDB" id="A0A1E3B7M0"/>
<evidence type="ECO:0000256" key="4">
    <source>
        <dbReference type="ARBA" id="ARBA00022705"/>
    </source>
</evidence>
<comment type="function">
    <text evidence="7 8">Has a role in the initiation of DNA replication. Required at S-phase checkpoint.</text>
</comment>
<sequence length="547" mass="60158">MATATLAATDLRAELKEWERAFSAANGGRKAGRHDIKNNPDIAAKYKAYGRMKALESAADKDKHHDQNESTLEERPKKRKHTSPTGPGHEQSNAATPRKSNKGIFATPSRPRVNHPADLDPYDSPSVLRRLFSPSTHQQSTPLKAAVGPTPQRDGKALGLFDLLSESGGSTATPSATRIASLQGAAVQTPSRRNRMETITEEDEEGEEEEEEEEEENPRGGRTPASSGKKLYLENLFATPTTMKYAAMVEDEEDRKPLAANVYAAAEAAVSANRRVAGPGETPSFLRRSNAGRSFNAIDPSTGGLSPIAARKPPQFVGKGLSALVQGLRDMEEERMEDDMDVLREMEAEQGAMDNNEVDVEDSQAGDGAGRKPYKKKGQKRSTRRVRMKPVVVPKAQTKSTEPSGDDEEEDEQAAIPETQFQGQSENHFSEDDDADDASLHSISEPELEDSDPDFDEPVTKTKSFAEKMREAISADSKNNPQESSQSSELAKAKAKQKEKEKKDKEKEESAKPRPRKVNPEAHANYRSLKIRNKNTKGRGAGRFRRR</sequence>